<dbReference type="OrthoDB" id="5989609at2759"/>
<protein>
    <submittedName>
        <fullName evidence="1">Uncharacterized protein</fullName>
    </submittedName>
</protein>
<feature type="non-terminal residue" evidence="1">
    <location>
        <position position="111"/>
    </location>
</feature>
<gene>
    <name evidence="1" type="ORF">PACLA_8A003217</name>
</gene>
<name>A0A7D9LMX4_PARCT</name>
<sequence length="111" mass="12700">MERVKNAAASFVTNRYCSGKDVSQLGWLPTLERTQLNLLKHTHRAIYNKDSCPEYLTLEVYNPERTLRSNAAPRLSIPLIKGTFQETTANLFNDLPPEVRSCADLNVFMRE</sequence>
<proteinExistence type="predicted"/>
<dbReference type="EMBL" id="CACRXK020019749">
    <property type="protein sequence ID" value="CAB4034021.1"/>
    <property type="molecule type" value="Genomic_DNA"/>
</dbReference>
<comment type="caution">
    <text evidence="1">The sequence shown here is derived from an EMBL/GenBank/DDBJ whole genome shotgun (WGS) entry which is preliminary data.</text>
</comment>
<evidence type="ECO:0000313" key="1">
    <source>
        <dbReference type="EMBL" id="CAB4034021.1"/>
    </source>
</evidence>
<evidence type="ECO:0000313" key="2">
    <source>
        <dbReference type="Proteomes" id="UP001152795"/>
    </source>
</evidence>
<dbReference type="AlphaFoldDB" id="A0A7D9LMX4"/>
<organism evidence="1 2">
    <name type="scientific">Paramuricea clavata</name>
    <name type="common">Red gorgonian</name>
    <name type="synonym">Violescent sea-whip</name>
    <dbReference type="NCBI Taxonomy" id="317549"/>
    <lineage>
        <taxon>Eukaryota</taxon>
        <taxon>Metazoa</taxon>
        <taxon>Cnidaria</taxon>
        <taxon>Anthozoa</taxon>
        <taxon>Octocorallia</taxon>
        <taxon>Malacalcyonacea</taxon>
        <taxon>Plexauridae</taxon>
        <taxon>Paramuricea</taxon>
    </lineage>
</organism>
<dbReference type="Proteomes" id="UP001152795">
    <property type="component" value="Unassembled WGS sequence"/>
</dbReference>
<keyword evidence="2" id="KW-1185">Reference proteome</keyword>
<reference evidence="1" key="1">
    <citation type="submission" date="2020-04" db="EMBL/GenBank/DDBJ databases">
        <authorList>
            <person name="Alioto T."/>
            <person name="Alioto T."/>
            <person name="Gomez Garrido J."/>
        </authorList>
    </citation>
    <scope>NUCLEOTIDE SEQUENCE</scope>
    <source>
        <strain evidence="1">A484AB</strain>
    </source>
</reference>
<accession>A0A7D9LMX4</accession>